<dbReference type="RefSeq" id="WP_072319296.1">
    <property type="nucleotide sequence ID" value="NZ_FPJE01000037.1"/>
</dbReference>
<dbReference type="Pfam" id="PF14072">
    <property type="entry name" value="DndB"/>
    <property type="match status" value="1"/>
</dbReference>
<name>A0A1K1RVL5_9FLAO</name>
<dbReference type="InterPro" id="IPR017601">
    <property type="entry name" value="DGQHR-contain_dom"/>
</dbReference>
<evidence type="ECO:0000313" key="1">
    <source>
        <dbReference type="EMBL" id="SFW76118.1"/>
    </source>
</evidence>
<reference evidence="1 2" key="1">
    <citation type="submission" date="2016-11" db="EMBL/GenBank/DDBJ databases">
        <authorList>
            <person name="Jaros S."/>
            <person name="Januszkiewicz K."/>
            <person name="Wedrychowicz H."/>
        </authorList>
    </citation>
    <scope>NUCLEOTIDE SEQUENCE [LARGE SCALE GENOMIC DNA]</scope>
    <source>
        <strain evidence="1 2">CGMCC 1.12145</strain>
    </source>
</reference>
<protein>
    <submittedName>
        <fullName evidence="1">DGQHR domain-containing protein</fullName>
    </submittedName>
</protein>
<dbReference type="CDD" id="cd16413">
    <property type="entry name" value="DGQHR_domain"/>
    <property type="match status" value="1"/>
</dbReference>
<organism evidence="1 2">
    <name type="scientific">Sinomicrobium oceani</name>
    <dbReference type="NCBI Taxonomy" id="1150368"/>
    <lineage>
        <taxon>Bacteria</taxon>
        <taxon>Pseudomonadati</taxon>
        <taxon>Bacteroidota</taxon>
        <taxon>Flavobacteriia</taxon>
        <taxon>Flavobacteriales</taxon>
        <taxon>Flavobacteriaceae</taxon>
        <taxon>Sinomicrobium</taxon>
    </lineage>
</organism>
<dbReference type="OrthoDB" id="9789139at2"/>
<dbReference type="NCBIfam" id="TIGR03187">
    <property type="entry name" value="DGQHR"/>
    <property type="match status" value="1"/>
</dbReference>
<gene>
    <name evidence="1" type="ORF">SAMN02927921_04071</name>
</gene>
<dbReference type="STRING" id="1150368.SAMN02927921_04071"/>
<dbReference type="Proteomes" id="UP000182248">
    <property type="component" value="Unassembled WGS sequence"/>
</dbReference>
<proteinExistence type="predicted"/>
<dbReference type="EMBL" id="FPJE01000037">
    <property type="protein sequence ID" value="SFW76118.1"/>
    <property type="molecule type" value="Genomic_DNA"/>
</dbReference>
<dbReference type="InterPro" id="IPR017642">
    <property type="entry name" value="DNA_S_mod_DndB"/>
</dbReference>
<sequence length="372" mass="43188">MILAEDQKIEIKCLEVKQPIGTYYIGVIGHEDLVKISYADIRRLEVGDEKREVEIYSGIQRELSKNRVKEISKYVNLIDATFPSSVILHINEKDVEYNNETKIMYLPFRDNVAKVLDGQHRIAGLENYEGTKDGFDVNVTIFIEMELEDQAIVFATINKTQTKVNKSLVADLFAFAKFRSPQKTCHNIVRALNQKEGSPFKDKIKILGTADDKEKETITQATFSEKLMQFLSKDPMDDRNTYKKGKIPEKYTGIELERRPLRNLFIEENDADIAKIIWEYFDAVQEKWPNAWWEVKREMILNKSTGFLAFMRFFKDAYVKKGEIGSIVSKDYYKSLFDKTTLKEKDFNRDNFLPGSGGQSKLYNQLVEETEI</sequence>
<evidence type="ECO:0000313" key="2">
    <source>
        <dbReference type="Proteomes" id="UP000182248"/>
    </source>
</evidence>
<keyword evidence="2" id="KW-1185">Reference proteome</keyword>
<accession>A0A1K1RVL5</accession>
<dbReference type="AlphaFoldDB" id="A0A1K1RVL5"/>